<protein>
    <submittedName>
        <fullName evidence="3">AraC family transcriptional regulator</fullName>
    </submittedName>
</protein>
<dbReference type="GO" id="GO:0000976">
    <property type="term" value="F:transcription cis-regulatory region binding"/>
    <property type="evidence" value="ECO:0007669"/>
    <property type="project" value="TreeGrafter"/>
</dbReference>
<dbReference type="RefSeq" id="WP_138525317.1">
    <property type="nucleotide sequence ID" value="NZ_JAOCBK010000005.1"/>
</dbReference>
<keyword evidence="4" id="KW-1185">Reference proteome</keyword>
<name>A0A5R9QU82_9PSED</name>
<accession>A0A5R9QU82</accession>
<dbReference type="EMBL" id="SWDV01000028">
    <property type="protein sequence ID" value="TLX73618.1"/>
    <property type="molecule type" value="Genomic_DNA"/>
</dbReference>
<dbReference type="GO" id="GO:0003700">
    <property type="term" value="F:DNA-binding transcription factor activity"/>
    <property type="evidence" value="ECO:0007669"/>
    <property type="project" value="TreeGrafter"/>
</dbReference>
<evidence type="ECO:0000259" key="2">
    <source>
        <dbReference type="Pfam" id="PF12625"/>
    </source>
</evidence>
<sequence length="315" mass="35678">MDRNSREVANPQRYHRGSLGQVLERYLLGMRRHREGDYSMVALEELLAEAQQHDPAIGLHLFGQFTIQDRHILALSASYCADLGEALRLWARYGRLASDMDTLDCLEDETGAAIEIMIDAPGDLARFTVEHYFVMSLTVIREVTGSPITPLRVQFSHLRPAYHAQYVEAFGGPVEFGAGGNRLHFSTTDLARPLLSRHAGMLEIICQELDRRLGRQRQLSGWAGKLARNMRRALAEGRVPGLEEQAAALHQSARTLRRRLEEQGLSFRQLLDLVRGELEQHFELQGLAAGEIAMRLGYGDLGAYQHARRRWREPE</sequence>
<dbReference type="AlphaFoldDB" id="A0A5R9QU82"/>
<evidence type="ECO:0000313" key="3">
    <source>
        <dbReference type="EMBL" id="TLX73618.1"/>
    </source>
</evidence>
<keyword evidence="1" id="KW-0238">DNA-binding</keyword>
<comment type="caution">
    <text evidence="3">The sequence shown here is derived from an EMBL/GenBank/DDBJ whole genome shotgun (WGS) entry which is preliminary data.</text>
</comment>
<dbReference type="InterPro" id="IPR032687">
    <property type="entry name" value="AraC-type_N"/>
</dbReference>
<dbReference type="Pfam" id="PF12625">
    <property type="entry name" value="Arabinose_bd"/>
    <property type="match status" value="1"/>
</dbReference>
<dbReference type="OrthoDB" id="7013336at2"/>
<reference evidence="3 4" key="1">
    <citation type="submission" date="2019-04" db="EMBL/GenBank/DDBJ databases">
        <authorList>
            <person name="Li M."/>
        </authorList>
    </citation>
    <scope>NUCLEOTIDE SEQUENCE [LARGE SCALE GENOMIC DNA]</scope>
    <source>
        <strain evidence="3 4">LAM1902</strain>
    </source>
</reference>
<dbReference type="PANTHER" id="PTHR47894:SF1">
    <property type="entry name" value="HTH-TYPE TRANSCRIPTIONAL REGULATOR VQSM"/>
    <property type="match status" value="1"/>
</dbReference>
<proteinExistence type="predicted"/>
<evidence type="ECO:0000313" key="4">
    <source>
        <dbReference type="Proteomes" id="UP000306635"/>
    </source>
</evidence>
<dbReference type="PANTHER" id="PTHR47894">
    <property type="entry name" value="HTH-TYPE TRANSCRIPTIONAL REGULATOR GADX"/>
    <property type="match status" value="1"/>
</dbReference>
<dbReference type="Proteomes" id="UP000306635">
    <property type="component" value="Unassembled WGS sequence"/>
</dbReference>
<dbReference type="GO" id="GO:0005829">
    <property type="term" value="C:cytosol"/>
    <property type="evidence" value="ECO:0007669"/>
    <property type="project" value="TreeGrafter"/>
</dbReference>
<organism evidence="3 4">
    <name type="scientific">Pseudomonas nicosulfuronedens</name>
    <dbReference type="NCBI Taxonomy" id="2571105"/>
    <lineage>
        <taxon>Bacteria</taxon>
        <taxon>Pseudomonadati</taxon>
        <taxon>Pseudomonadota</taxon>
        <taxon>Gammaproteobacteria</taxon>
        <taxon>Pseudomonadales</taxon>
        <taxon>Pseudomonadaceae</taxon>
        <taxon>Pseudomonas</taxon>
    </lineage>
</organism>
<dbReference type="Gene3D" id="1.10.10.60">
    <property type="entry name" value="Homeodomain-like"/>
    <property type="match status" value="1"/>
</dbReference>
<evidence type="ECO:0000256" key="1">
    <source>
        <dbReference type="ARBA" id="ARBA00023125"/>
    </source>
</evidence>
<gene>
    <name evidence="3" type="ORF">FAS41_20710</name>
</gene>
<feature type="domain" description="HTH-type transcriptional regulator AraC-type N-terminal" evidence="2">
    <location>
        <begin position="48"/>
        <end position="194"/>
    </location>
</feature>